<reference evidence="1" key="1">
    <citation type="submission" date="2021-11" db="EMBL/GenBank/DDBJ databases">
        <title>Study of the species diversity of bacterial strains isolated from a unique natural object - Shulgan-Tash cave (Bashkiria).</title>
        <authorList>
            <person name="Sazanova A.L."/>
            <person name="Chirak E.R."/>
            <person name="Safronova V.I."/>
        </authorList>
    </citation>
    <scope>NUCLEOTIDE SEQUENCE</scope>
    <source>
        <strain evidence="1">P1</strain>
    </source>
</reference>
<protein>
    <submittedName>
        <fullName evidence="1">Uncharacterized protein</fullName>
    </submittedName>
</protein>
<dbReference type="Proteomes" id="UP001059663">
    <property type="component" value="Chromosome"/>
</dbReference>
<organism evidence="1 2">
    <name type="scientific">Janibacter limosus</name>
    <dbReference type="NCBI Taxonomy" id="53458"/>
    <lineage>
        <taxon>Bacteria</taxon>
        <taxon>Bacillati</taxon>
        <taxon>Actinomycetota</taxon>
        <taxon>Actinomycetes</taxon>
        <taxon>Micrococcales</taxon>
        <taxon>Intrasporangiaceae</taxon>
        <taxon>Janibacter</taxon>
    </lineage>
</organism>
<gene>
    <name evidence="1" type="ORF">LP422_00080</name>
</gene>
<evidence type="ECO:0000313" key="1">
    <source>
        <dbReference type="EMBL" id="UUZ44863.1"/>
    </source>
</evidence>
<name>A0AC61U4E5_9MICO</name>
<sequence length="82" mass="7981">MKASSSGRASSTVVEVCAARAEDRVALADVLLGEGAQGDVPVGAGPGRDALADAGLRDGGAARGQPGQGPAPVCRQARPRGS</sequence>
<accession>A0AC61U4E5</accession>
<evidence type="ECO:0000313" key="2">
    <source>
        <dbReference type="Proteomes" id="UP001059663"/>
    </source>
</evidence>
<dbReference type="EMBL" id="CP087977">
    <property type="protein sequence ID" value="UUZ44863.1"/>
    <property type="molecule type" value="Genomic_DNA"/>
</dbReference>
<proteinExistence type="predicted"/>